<organism evidence="1 2">
    <name type="scientific">Agaribacter flavus</name>
    <dbReference type="NCBI Taxonomy" id="1902781"/>
    <lineage>
        <taxon>Bacteria</taxon>
        <taxon>Pseudomonadati</taxon>
        <taxon>Pseudomonadota</taxon>
        <taxon>Gammaproteobacteria</taxon>
        <taxon>Alteromonadales</taxon>
        <taxon>Alteromonadaceae</taxon>
        <taxon>Agaribacter</taxon>
    </lineage>
</organism>
<dbReference type="EMBL" id="JBHRSW010000023">
    <property type="protein sequence ID" value="MFC3122484.1"/>
    <property type="molecule type" value="Genomic_DNA"/>
</dbReference>
<keyword evidence="2" id="KW-1185">Reference proteome</keyword>
<reference evidence="2" key="1">
    <citation type="journal article" date="2019" name="Int. J. Syst. Evol. Microbiol.">
        <title>The Global Catalogue of Microorganisms (GCM) 10K type strain sequencing project: providing services to taxonomists for standard genome sequencing and annotation.</title>
        <authorList>
            <consortium name="The Broad Institute Genomics Platform"/>
            <consortium name="The Broad Institute Genome Sequencing Center for Infectious Disease"/>
            <person name="Wu L."/>
            <person name="Ma J."/>
        </authorList>
    </citation>
    <scope>NUCLEOTIDE SEQUENCE [LARGE SCALE GENOMIC DNA]</scope>
    <source>
        <strain evidence="2">KCTC 52473</strain>
    </source>
</reference>
<gene>
    <name evidence="1" type="ORF">ACFOHL_12715</name>
</gene>
<dbReference type="Pfam" id="PF07366">
    <property type="entry name" value="SnoaL"/>
    <property type="match status" value="2"/>
</dbReference>
<protein>
    <submittedName>
        <fullName evidence="1">Ester cyclase</fullName>
    </submittedName>
</protein>
<dbReference type="Proteomes" id="UP001595478">
    <property type="component" value="Unassembled WGS sequence"/>
</dbReference>
<dbReference type="SUPFAM" id="SSF54427">
    <property type="entry name" value="NTF2-like"/>
    <property type="match status" value="2"/>
</dbReference>
<dbReference type="Gene3D" id="3.10.450.50">
    <property type="match status" value="2"/>
</dbReference>
<name>A0ABV7FSZ0_9ALTE</name>
<dbReference type="RefSeq" id="WP_376920617.1">
    <property type="nucleotide sequence ID" value="NZ_JBHRSW010000023.1"/>
</dbReference>
<accession>A0ABV7FSZ0</accession>
<dbReference type="InterPro" id="IPR032710">
    <property type="entry name" value="NTF2-like_dom_sf"/>
</dbReference>
<comment type="caution">
    <text evidence="1">The sequence shown here is derived from an EMBL/GenBank/DDBJ whole genome shotgun (WGS) entry which is preliminary data.</text>
</comment>
<proteinExistence type="predicted"/>
<dbReference type="InterPro" id="IPR009959">
    <property type="entry name" value="Cyclase_SnoaL-like"/>
</dbReference>
<sequence>MLDKLELNQCNKNTVWDFWRCLDTCNSSDVLNKVKPYIDETTQTFGPDPINELQGANQYIEGFWQPLKHSFPDLSRETFIFFGGVSNGRKDGDINKDGAYWVTGTGNLVGTFARDYLGIPASGKQVSIRWGEFCRVEDNKITHIYYLLDYIDLMQQAGFDVLPPSHGKDGMYLAPKAQDGILRDQMDPDYSAYTLDHMRKFIYEGLNSYDESALESMGMADFFHPDVTWYGPGGIGACYGLKEFEDYHQKIWLHAFPDREVQDLNALIAEGRYSGGPGWAGVIAIHTGEYKGVNATNNRVEINGLDWWRREGEQLVENWVFVDMVHLFRQFNVDLFERLKQQVSAK</sequence>
<dbReference type="PANTHER" id="PTHR38436">
    <property type="entry name" value="POLYKETIDE CYCLASE SNOAL-LIKE DOMAIN"/>
    <property type="match status" value="1"/>
</dbReference>
<evidence type="ECO:0000313" key="2">
    <source>
        <dbReference type="Proteomes" id="UP001595478"/>
    </source>
</evidence>
<dbReference type="PANTHER" id="PTHR38436:SF1">
    <property type="entry name" value="ESTER CYCLASE"/>
    <property type="match status" value="1"/>
</dbReference>
<evidence type="ECO:0000313" key="1">
    <source>
        <dbReference type="EMBL" id="MFC3122484.1"/>
    </source>
</evidence>